<evidence type="ECO:0000259" key="12">
    <source>
        <dbReference type="PROSITE" id="PS50162"/>
    </source>
</evidence>
<dbReference type="InterPro" id="IPR001900">
    <property type="entry name" value="RNase_II/R"/>
</dbReference>
<dbReference type="Pfam" id="PF08423">
    <property type="entry name" value="Rad51"/>
    <property type="match status" value="1"/>
</dbReference>
<keyword evidence="7" id="KW-0269">Exonuclease</keyword>
<evidence type="ECO:0000256" key="5">
    <source>
        <dbReference type="ARBA" id="ARBA00022801"/>
    </source>
</evidence>
<dbReference type="Pfam" id="PF13638">
    <property type="entry name" value="PIN_4"/>
    <property type="match status" value="1"/>
</dbReference>
<dbReference type="OrthoDB" id="372421at2759"/>
<dbReference type="Gene3D" id="3.40.50.300">
    <property type="entry name" value="P-loop containing nucleotide triphosphate hydrolases"/>
    <property type="match status" value="1"/>
</dbReference>
<dbReference type="InterPro" id="IPR019156">
    <property type="entry name" value="Ataxin-10_domain"/>
</dbReference>
<dbReference type="SUPFAM" id="SSF88723">
    <property type="entry name" value="PIN domain-like"/>
    <property type="match status" value="1"/>
</dbReference>
<comment type="similarity">
    <text evidence="2">Belongs to the RNR ribonuclease family.</text>
</comment>
<evidence type="ECO:0000256" key="11">
    <source>
        <dbReference type="ARBA" id="ARBA00077930"/>
    </source>
</evidence>
<dbReference type="Gene3D" id="2.40.50.690">
    <property type="match status" value="1"/>
</dbReference>
<dbReference type="SMART" id="SM00955">
    <property type="entry name" value="RNB"/>
    <property type="match status" value="1"/>
</dbReference>
<dbReference type="GO" id="GO:0000175">
    <property type="term" value="F:3'-5'-RNA exonuclease activity"/>
    <property type="evidence" value="ECO:0007669"/>
    <property type="project" value="TreeGrafter"/>
</dbReference>
<keyword evidence="9" id="KW-0539">Nucleus</keyword>
<dbReference type="GO" id="GO:0006364">
    <property type="term" value="P:rRNA processing"/>
    <property type="evidence" value="ECO:0007669"/>
    <property type="project" value="UniProtKB-KW"/>
</dbReference>
<evidence type="ECO:0000256" key="6">
    <source>
        <dbReference type="ARBA" id="ARBA00022835"/>
    </source>
</evidence>
<dbReference type="GO" id="GO:0071031">
    <property type="term" value="P:nuclear mRNA surveillance of mRNA 3'-end processing"/>
    <property type="evidence" value="ECO:0007669"/>
    <property type="project" value="TreeGrafter"/>
</dbReference>
<dbReference type="GO" id="GO:0000176">
    <property type="term" value="C:nuclear exosome (RNase complex)"/>
    <property type="evidence" value="ECO:0007669"/>
    <property type="project" value="UniProtKB-ARBA"/>
</dbReference>
<evidence type="ECO:0000313" key="13">
    <source>
        <dbReference type="EMBL" id="CAE7246398.1"/>
    </source>
</evidence>
<accession>A0A812LHU9</accession>
<gene>
    <name evidence="13" type="primary">RRP44A</name>
    <name evidence="13" type="ORF">SNAT2548_LOCUS11709</name>
</gene>
<dbReference type="Gene3D" id="2.40.50.700">
    <property type="match status" value="1"/>
</dbReference>
<comment type="similarity">
    <text evidence="10">In the N-terminal section; belongs to the PINc/VapC protein family.</text>
</comment>
<dbReference type="PROSITE" id="PS01175">
    <property type="entry name" value="RIBONUCLEASE_II"/>
    <property type="match status" value="1"/>
</dbReference>
<keyword evidence="3" id="KW-0698">rRNA processing</keyword>
<evidence type="ECO:0000313" key="14">
    <source>
        <dbReference type="Proteomes" id="UP000604046"/>
    </source>
</evidence>
<keyword evidence="4" id="KW-0540">Nuclease</keyword>
<name>A0A812LHU9_9DINO</name>
<evidence type="ECO:0000256" key="8">
    <source>
        <dbReference type="ARBA" id="ARBA00022884"/>
    </source>
</evidence>
<dbReference type="GO" id="GO:0016075">
    <property type="term" value="P:rRNA catabolic process"/>
    <property type="evidence" value="ECO:0007669"/>
    <property type="project" value="TreeGrafter"/>
</dbReference>
<sequence>MGSHGNPRDATEADITDDVPSSSRQLSAWLRRTRQNKIRKVVREVYLRDDIVPEPFEGADQVLILDTNIVLHQIDLIAEDECVNHVVVPYTVLQEVRHRNMGIYARLRALCRVETGDAKQDQVVEAELNEEPAPPSNARRGVGDREKAKEMASARNARQFYVFPNEFFRETYVERAPHESQNDRNDRAIRRVAHWYRRHIVGPEVLLLTDDRACKAKALSDGLVAFRAAEFVERMRGKFPEAGEKLALRDDDAEMPEANEVGAAAALASKSSPASTPRGVKRKEALVKSADGSVYPAHLKASEVERGLKERRLFQGVLRMHMNTCMHGSVTCSGTEEVEVSGRLALNRAIDGDVVVVEKMESVEALERADKRLRLEVADPEFGVSGAAPSATDELKEMQAQPAQMAQTDRPKGRVVGILKRNWREYCGTLRPLHAERQKEHGPGTYNKSDRVFIPADARLPNIMIQTRHSANLENKRIVVVLDGWDRFSHHPSGHWTKILGDVGDRSVESMVILHEHGVITREFSEAVYRCLPSADWQPSAEDLQGREDLRNICVCSVDPPGCKDIDDAVSCEPLLNGNYRVGVHIADVTNFVHPGTAIDNEAAERCTTVYLVERRTDMLPGLLTTDICSLRAQVERLTFSVLWEMTPDAEVVDTKFCKAIIKSRAALSYAEAQGRIDDPKDNSEITRILRTLLKLTREIRARRVDKGALELASQEVRFELDSETQDPTDVAEYQQRETNKLIEELMLLANQAVATKILNSFPMFGVLRRHPPPKDEQLKVLQKLLAKNGISDFKFGSNKELSESLQNAVKPEDPFFNTLVRIMTTRCMNQAVYFCTGEVQPALYGHYGLAMERYTHFTSPIRRYADVLAHRLLAASLGLIPLPEQLQSKATISEQCDKINVKHRMSQFASRASADLHTFMFFNKKGQQSAEAVVTRIRRSGMQVNVPRYGIEGVVAMPEEDWEVREEEQCILSKSQAGLRIDIFAHIKAGEAARKQVQEEMFPDQCLGWPKGPNGREAHVFVGPAMQDRERLAKDEALLQRLEDLLEKQLAALAGFGDKGPETQPPEKVAGHEAAGAACLKLARNLTVGRPDMQDRWWRRGLIERLAVQARSDVASPGGERSSAWCEAVPSFVANAIAGNRGLRTEALPALFPHGLAALLALCWRRPDHGFLLLQNLFAAGDAGVAGAERLAEEPCVLYMALSLLRAVDSDDLSAAVAAKARDWAAIFFSSLWSSGLFAQAFRAVASVSAERLHSFLTAVAAVPGWGALRPEGSSGESVEEAAQTFGIIASRLCGHKEALGLLWHTVRGLLGGLDSEEGVSSQGGSAGVSSSALCLAQQLLNDSSFVELAAEEMAAGILQLAAVWNLELEYDPPPADACRALGLEPADLDLAALAARGLHHDEAPCGKGEEGSFRELLLAAVELASIPCGAPFPRKLAGLYLSANVQLLNALHHLRFGTAAVAETGVELPSRQEPAAANPESAVKAAAACQLVAQLRLCGNVLYESPEAAEFLRLSGGLPTLLSHCYADPEMPLLREVGVFAVRNATQHSEATRAAVRQLLAERRARAASGAQRQGAELPAIDELLAQIGFLWLPGHRKLPAEATLEHLFGDATFQGGGSLVQLLRARRLTSLKDFVCVPPWELRDWLLITEEEATELLSFAWAAAAAPVISAWDLAADGEAVAQPVPGPLPTLSRALGAGGLSAALVEVAGPPGVGKTQFCLHAAALTASRGHDVFWVDTERTFSAQRLCEMLEAQIAAEGRARPQEVTQAAMQAMQRIKHRACSSLQELHDVCSELAGRALQGGPLPGLLVIDSVAAVARVDGTGDRRAQIPRRQALLSSLASQLKVLVARPRQRRSQESQAMSPGVVVTNQVMGDPTAGISRVTLGHVWHHSVNWRLVLSHLPPGSAEGPGSKEQADPFGRRYLLVEKSPSFKSVAVQFAIKDSGLCEQGAVQ</sequence>
<dbReference type="InterPro" id="IPR050180">
    <property type="entry name" value="RNR_Ribonuclease"/>
</dbReference>
<dbReference type="InterPro" id="IPR020588">
    <property type="entry name" value="RecA_ATP-bd"/>
</dbReference>
<dbReference type="InterPro" id="IPR029060">
    <property type="entry name" value="PIN-like_dom_sf"/>
</dbReference>
<feature type="domain" description="RecA family profile 1" evidence="12">
    <location>
        <begin position="1684"/>
        <end position="1858"/>
    </location>
</feature>
<dbReference type="GO" id="GO:0006281">
    <property type="term" value="P:DNA repair"/>
    <property type="evidence" value="ECO:0007669"/>
    <property type="project" value="InterPro"/>
</dbReference>
<dbReference type="GO" id="GO:0004519">
    <property type="term" value="F:endonuclease activity"/>
    <property type="evidence" value="ECO:0007669"/>
    <property type="project" value="TreeGrafter"/>
</dbReference>
<dbReference type="InterPro" id="IPR022966">
    <property type="entry name" value="RNase_II/R_CS"/>
</dbReference>
<comment type="subcellular location">
    <subcellularLocation>
        <location evidence="1">Nucleus</location>
    </subcellularLocation>
</comment>
<dbReference type="Pfam" id="PF17849">
    <property type="entry name" value="OB_Dis3"/>
    <property type="match status" value="1"/>
</dbReference>
<organism evidence="13 14">
    <name type="scientific">Symbiodinium natans</name>
    <dbReference type="NCBI Taxonomy" id="878477"/>
    <lineage>
        <taxon>Eukaryota</taxon>
        <taxon>Sar</taxon>
        <taxon>Alveolata</taxon>
        <taxon>Dinophyceae</taxon>
        <taxon>Suessiales</taxon>
        <taxon>Symbiodiniaceae</taxon>
        <taxon>Symbiodinium</taxon>
    </lineage>
</organism>
<dbReference type="GO" id="GO:0140664">
    <property type="term" value="F:ATP-dependent DNA damage sensor activity"/>
    <property type="evidence" value="ECO:0007669"/>
    <property type="project" value="InterPro"/>
</dbReference>
<dbReference type="CDD" id="cd09862">
    <property type="entry name" value="PIN_Rrp44-like"/>
    <property type="match status" value="1"/>
</dbReference>
<evidence type="ECO:0000256" key="3">
    <source>
        <dbReference type="ARBA" id="ARBA00022552"/>
    </source>
</evidence>
<keyword evidence="14" id="KW-1185">Reference proteome</keyword>
<dbReference type="PANTHER" id="PTHR23355">
    <property type="entry name" value="RIBONUCLEASE"/>
    <property type="match status" value="1"/>
</dbReference>
<dbReference type="InterPro" id="IPR041505">
    <property type="entry name" value="Dis3_CSD2"/>
</dbReference>
<dbReference type="EMBL" id="CAJNDS010001079">
    <property type="protein sequence ID" value="CAE7246398.1"/>
    <property type="molecule type" value="Genomic_DNA"/>
</dbReference>
<evidence type="ECO:0000256" key="10">
    <source>
        <dbReference type="ARBA" id="ARBA00046345"/>
    </source>
</evidence>
<evidence type="ECO:0000256" key="7">
    <source>
        <dbReference type="ARBA" id="ARBA00022839"/>
    </source>
</evidence>
<dbReference type="Gene3D" id="2.40.50.140">
    <property type="entry name" value="Nucleic acid-binding proteins"/>
    <property type="match status" value="1"/>
</dbReference>
<dbReference type="InterPro" id="IPR002716">
    <property type="entry name" value="PIN_dom"/>
</dbReference>
<dbReference type="FunFam" id="2.40.50.700:FF:000001">
    <property type="entry name" value="Exosome complex exonuclease exoribonuclease (Rrp44)"/>
    <property type="match status" value="1"/>
</dbReference>
<keyword evidence="8" id="KW-0694">RNA-binding</keyword>
<dbReference type="GO" id="GO:0005524">
    <property type="term" value="F:ATP binding"/>
    <property type="evidence" value="ECO:0007669"/>
    <property type="project" value="InterPro"/>
</dbReference>
<dbReference type="Proteomes" id="UP000604046">
    <property type="component" value="Unassembled WGS sequence"/>
</dbReference>
<dbReference type="SUPFAM" id="SSF50249">
    <property type="entry name" value="Nucleic acid-binding proteins"/>
    <property type="match status" value="2"/>
</dbReference>
<keyword evidence="6" id="KW-0271">Exosome</keyword>
<dbReference type="PROSITE" id="PS50162">
    <property type="entry name" value="RECA_2"/>
    <property type="match status" value="1"/>
</dbReference>
<dbReference type="Pfam" id="PF09759">
    <property type="entry name" value="Atx10homo_assoc"/>
    <property type="match status" value="1"/>
</dbReference>
<dbReference type="InterPro" id="IPR012340">
    <property type="entry name" value="NA-bd_OB-fold"/>
</dbReference>
<dbReference type="GO" id="GO:0003677">
    <property type="term" value="F:DNA binding"/>
    <property type="evidence" value="ECO:0007669"/>
    <property type="project" value="InterPro"/>
</dbReference>
<keyword evidence="5" id="KW-0378">Hydrolase</keyword>
<dbReference type="Pfam" id="PF00773">
    <property type="entry name" value="RNB"/>
    <property type="match status" value="1"/>
</dbReference>
<dbReference type="InterPro" id="IPR013632">
    <property type="entry name" value="Rad51_C"/>
</dbReference>
<evidence type="ECO:0000256" key="9">
    <source>
        <dbReference type="ARBA" id="ARBA00023242"/>
    </source>
</evidence>
<reference evidence="13" key="1">
    <citation type="submission" date="2021-02" db="EMBL/GenBank/DDBJ databases">
        <authorList>
            <person name="Dougan E. K."/>
            <person name="Rhodes N."/>
            <person name="Thang M."/>
            <person name="Chan C."/>
        </authorList>
    </citation>
    <scope>NUCLEOTIDE SEQUENCE</scope>
</reference>
<dbReference type="GO" id="GO:0003723">
    <property type="term" value="F:RNA binding"/>
    <property type="evidence" value="ECO:0007669"/>
    <property type="project" value="UniProtKB-KW"/>
</dbReference>
<protein>
    <recommendedName>
        <fullName evidence="11">Ribosomal RNA-processing protein 44</fullName>
    </recommendedName>
</protein>
<evidence type="ECO:0000256" key="4">
    <source>
        <dbReference type="ARBA" id="ARBA00022722"/>
    </source>
</evidence>
<evidence type="ECO:0000256" key="2">
    <source>
        <dbReference type="ARBA" id="ARBA00005785"/>
    </source>
</evidence>
<dbReference type="InterPro" id="IPR027417">
    <property type="entry name" value="P-loop_NTPase"/>
</dbReference>
<comment type="caution">
    <text evidence="13">The sequence shown here is derived from an EMBL/GenBank/DDBJ whole genome shotgun (WGS) entry which is preliminary data.</text>
</comment>
<dbReference type="PANTHER" id="PTHR23355:SF35">
    <property type="entry name" value="EXOSOME COMPLEX EXONUCLEASE RRP44"/>
    <property type="match status" value="1"/>
</dbReference>
<proteinExistence type="inferred from homology"/>
<dbReference type="GO" id="GO:0000177">
    <property type="term" value="C:cytoplasmic exosome (RNase complex)"/>
    <property type="evidence" value="ECO:0007669"/>
    <property type="project" value="TreeGrafter"/>
</dbReference>
<dbReference type="SUPFAM" id="SSF52540">
    <property type="entry name" value="P-loop containing nucleoside triphosphate hydrolases"/>
    <property type="match status" value="1"/>
</dbReference>
<dbReference type="Gene3D" id="3.40.50.1010">
    <property type="entry name" value="5'-nuclease"/>
    <property type="match status" value="1"/>
</dbReference>
<evidence type="ECO:0000256" key="1">
    <source>
        <dbReference type="ARBA" id="ARBA00004123"/>
    </source>
</evidence>